<sequence length="158" mass="17493">MYNQTSVANSQNFVKTINIIHTALLAGLILFSVVAYNINTNKLMSFELSKDAFFYLVPSFIIVGGITGIYLFNQTIKKAINEDSLSSKLAIYSKAFISKCALIEGPAMFGIVVFLLSGNLFYLLFSGLNIIHLAVQKPTKTKIEDSLNLSYEDKMMLG</sequence>
<protein>
    <submittedName>
        <fullName evidence="2">Uncharacterized protein</fullName>
    </submittedName>
</protein>
<proteinExistence type="predicted"/>
<organism evidence="2 3">
    <name type="scientific">Mucilaginibacter frigoritolerans</name>
    <dbReference type="NCBI Taxonomy" id="652788"/>
    <lineage>
        <taxon>Bacteria</taxon>
        <taxon>Pseudomonadati</taxon>
        <taxon>Bacteroidota</taxon>
        <taxon>Sphingobacteriia</taxon>
        <taxon>Sphingobacteriales</taxon>
        <taxon>Sphingobacteriaceae</taxon>
        <taxon>Mucilaginibacter</taxon>
    </lineage>
</organism>
<keyword evidence="1" id="KW-0472">Membrane</keyword>
<accession>A0A562TVS0</accession>
<keyword evidence="3" id="KW-1185">Reference proteome</keyword>
<keyword evidence="1" id="KW-0812">Transmembrane</keyword>
<gene>
    <name evidence="2" type="ORF">JN11_03478</name>
</gene>
<dbReference type="Proteomes" id="UP000317010">
    <property type="component" value="Unassembled WGS sequence"/>
</dbReference>
<evidence type="ECO:0000313" key="3">
    <source>
        <dbReference type="Proteomes" id="UP000317010"/>
    </source>
</evidence>
<comment type="caution">
    <text evidence="2">The sequence shown here is derived from an EMBL/GenBank/DDBJ whole genome shotgun (WGS) entry which is preliminary data.</text>
</comment>
<feature type="transmembrane region" description="Helical" evidence="1">
    <location>
        <begin position="20"/>
        <end position="40"/>
    </location>
</feature>
<dbReference type="EMBL" id="VLLI01000010">
    <property type="protein sequence ID" value="TWI97655.1"/>
    <property type="molecule type" value="Genomic_DNA"/>
</dbReference>
<feature type="transmembrane region" description="Helical" evidence="1">
    <location>
        <begin position="107"/>
        <end position="131"/>
    </location>
</feature>
<feature type="transmembrane region" description="Helical" evidence="1">
    <location>
        <begin position="52"/>
        <end position="72"/>
    </location>
</feature>
<keyword evidence="1" id="KW-1133">Transmembrane helix</keyword>
<dbReference type="RefSeq" id="WP_144914504.1">
    <property type="nucleotide sequence ID" value="NZ_VLLI01000010.1"/>
</dbReference>
<reference evidence="2 3" key="1">
    <citation type="submission" date="2019-07" db="EMBL/GenBank/DDBJ databases">
        <title>Genomic Encyclopedia of Archaeal and Bacterial Type Strains, Phase II (KMG-II): from individual species to whole genera.</title>
        <authorList>
            <person name="Goeker M."/>
        </authorList>
    </citation>
    <scope>NUCLEOTIDE SEQUENCE [LARGE SCALE GENOMIC DNA]</scope>
    <source>
        <strain evidence="2 3">ATCC BAA-1854</strain>
    </source>
</reference>
<dbReference type="AlphaFoldDB" id="A0A562TVS0"/>
<name>A0A562TVS0_9SPHI</name>
<evidence type="ECO:0000256" key="1">
    <source>
        <dbReference type="SAM" id="Phobius"/>
    </source>
</evidence>
<dbReference type="OrthoDB" id="1121914at2"/>
<evidence type="ECO:0000313" key="2">
    <source>
        <dbReference type="EMBL" id="TWI97655.1"/>
    </source>
</evidence>